<reference evidence="1 2" key="1">
    <citation type="journal article" date="2019" name="Extremophiles">
        <title>Biogeography of thermophiles and predominance of Thermus scotoductus in domestic water heaters.</title>
        <authorList>
            <person name="Wilpiszeski R.L."/>
            <person name="Zhang Z."/>
            <person name="House C.H."/>
        </authorList>
    </citation>
    <scope>NUCLEOTIDE SEQUENCE [LARGE SCALE GENOMIC DNA]</scope>
    <source>
        <strain evidence="1 2">32_S32</strain>
    </source>
</reference>
<dbReference type="AlphaFoldDB" id="A0A430RGE2"/>
<sequence>MDRREFLKSGLLGLALSQAPTLLWRTAAAAPLGEKILVVVQLSGGNDQLNTLIPHRQELYYRLRPRLAVPTREVLDLDGRLGLHPALKPLAPLYEAGRLALIPQVGYPNPSRSHFVSMDIWHTADPERRAHTGWLGRVLDGEQDPLCETHLGTSTPLALTGSQAVAPSVASLEGFELRIQGPLRSLWEEGLSRPRQGEAEAVRQAFLRLKASLAQVGRARGVKNRVGYPSHPFGQALADVARMIAAELPTRVFYVSLGSFDTHADQPNRHEDLLGVLAQGLAAFHQEMRLLGRERDVLVLGFSEFGRRVAENASYGTDHGKAGLMFALGPVRGGILGPEPNLEDLDEGDLKFQTDFRSVYAAALRFLGVDPSAILPGAPAPFPLV</sequence>
<evidence type="ECO:0000313" key="2">
    <source>
        <dbReference type="Proteomes" id="UP000286910"/>
    </source>
</evidence>
<dbReference type="Pfam" id="PF07394">
    <property type="entry name" value="DUF1501"/>
    <property type="match status" value="1"/>
</dbReference>
<dbReference type="InterPro" id="IPR010869">
    <property type="entry name" value="DUF1501"/>
</dbReference>
<dbReference type="PANTHER" id="PTHR43737">
    <property type="entry name" value="BLL7424 PROTEIN"/>
    <property type="match status" value="1"/>
</dbReference>
<proteinExistence type="predicted"/>
<gene>
    <name evidence="1" type="ORF">CSW45_00845</name>
</gene>
<name>A0A430RGE2_THESC</name>
<organism evidence="1 2">
    <name type="scientific">Thermus scotoductus</name>
    <dbReference type="NCBI Taxonomy" id="37636"/>
    <lineage>
        <taxon>Bacteria</taxon>
        <taxon>Thermotogati</taxon>
        <taxon>Deinococcota</taxon>
        <taxon>Deinococci</taxon>
        <taxon>Thermales</taxon>
        <taxon>Thermaceae</taxon>
        <taxon>Thermus</taxon>
    </lineage>
</organism>
<protein>
    <recommendedName>
        <fullName evidence="3">DUF1501 domain-containing protein</fullName>
    </recommendedName>
</protein>
<dbReference type="Proteomes" id="UP000286910">
    <property type="component" value="Unassembled WGS sequence"/>
</dbReference>
<dbReference type="RefSeq" id="WP_126190787.1">
    <property type="nucleotide sequence ID" value="NZ_PELR01000017.1"/>
</dbReference>
<dbReference type="PANTHER" id="PTHR43737:SF1">
    <property type="entry name" value="DUF1501 DOMAIN-CONTAINING PROTEIN"/>
    <property type="match status" value="1"/>
</dbReference>
<accession>A0A430RGE2</accession>
<comment type="caution">
    <text evidence="1">The sequence shown here is derived from an EMBL/GenBank/DDBJ whole genome shotgun (WGS) entry which is preliminary data.</text>
</comment>
<dbReference type="EMBL" id="PELR01000017">
    <property type="protein sequence ID" value="RTH07121.1"/>
    <property type="molecule type" value="Genomic_DNA"/>
</dbReference>
<evidence type="ECO:0008006" key="3">
    <source>
        <dbReference type="Google" id="ProtNLM"/>
    </source>
</evidence>
<evidence type="ECO:0000313" key="1">
    <source>
        <dbReference type="EMBL" id="RTH07121.1"/>
    </source>
</evidence>